<dbReference type="SMART" id="SM00922">
    <property type="entry name" value="MR_MLE"/>
    <property type="match status" value="1"/>
</dbReference>
<evidence type="ECO:0000313" key="4">
    <source>
        <dbReference type="EMBL" id="MFD1567300.1"/>
    </source>
</evidence>
<gene>
    <name evidence="4" type="ORF">ACFSAU_07325</name>
</gene>
<name>A0ABD6BRQ9_9EURY</name>
<dbReference type="InterPro" id="IPR036849">
    <property type="entry name" value="Enolase-like_C_sf"/>
</dbReference>
<keyword evidence="1" id="KW-0479">Metal-binding</keyword>
<dbReference type="PANTHER" id="PTHR48073:SF2">
    <property type="entry name" value="O-SUCCINYLBENZOATE SYNTHASE"/>
    <property type="match status" value="1"/>
</dbReference>
<feature type="region of interest" description="Disordered" evidence="2">
    <location>
        <begin position="191"/>
        <end position="215"/>
    </location>
</feature>
<evidence type="ECO:0000256" key="2">
    <source>
        <dbReference type="SAM" id="MobiDB-lite"/>
    </source>
</evidence>
<reference evidence="4 5" key="1">
    <citation type="journal article" date="2019" name="Int. J. Syst. Evol. Microbiol.">
        <title>The Global Catalogue of Microorganisms (GCM) 10K type strain sequencing project: providing services to taxonomists for standard genome sequencing and annotation.</title>
        <authorList>
            <consortium name="The Broad Institute Genomics Platform"/>
            <consortium name="The Broad Institute Genome Sequencing Center for Infectious Disease"/>
            <person name="Wu L."/>
            <person name="Ma J."/>
        </authorList>
    </citation>
    <scope>NUCLEOTIDE SEQUENCE [LARGE SCALE GENOMIC DNA]</scope>
    <source>
        <strain evidence="4 5">CGMCC 1.12859</strain>
    </source>
</reference>
<feature type="non-terminal residue" evidence="4">
    <location>
        <position position="1"/>
    </location>
</feature>
<dbReference type="RefSeq" id="WP_379821718.1">
    <property type="nucleotide sequence ID" value="NZ_JBHUCZ010000003.1"/>
</dbReference>
<keyword evidence="5" id="KW-1185">Reference proteome</keyword>
<feature type="domain" description="Mandelate racemase/muconate lactonizing enzyme C-terminal" evidence="3">
    <location>
        <begin position="1"/>
        <end position="93"/>
    </location>
</feature>
<dbReference type="Pfam" id="PF13378">
    <property type="entry name" value="MR_MLE_C"/>
    <property type="match status" value="1"/>
</dbReference>
<dbReference type="SUPFAM" id="SSF51604">
    <property type="entry name" value="Enolase C-terminal domain-like"/>
    <property type="match status" value="1"/>
</dbReference>
<accession>A0ABD6BRQ9</accession>
<comment type="caution">
    <text evidence="4">The sequence shown here is derived from an EMBL/GenBank/DDBJ whole genome shotgun (WGS) entry which is preliminary data.</text>
</comment>
<evidence type="ECO:0000313" key="5">
    <source>
        <dbReference type="Proteomes" id="UP001597139"/>
    </source>
</evidence>
<evidence type="ECO:0000259" key="3">
    <source>
        <dbReference type="SMART" id="SM00922"/>
    </source>
</evidence>
<dbReference type="InterPro" id="IPR013342">
    <property type="entry name" value="Mandelate_racemase_C"/>
</dbReference>
<dbReference type="AlphaFoldDB" id="A0ABD6BRQ9"/>
<proteinExistence type="predicted"/>
<dbReference type="Proteomes" id="UP001597139">
    <property type="component" value="Unassembled WGS sequence"/>
</dbReference>
<dbReference type="Gene3D" id="3.20.20.120">
    <property type="entry name" value="Enolase-like C-terminal domain"/>
    <property type="match status" value="1"/>
</dbReference>
<evidence type="ECO:0000256" key="1">
    <source>
        <dbReference type="ARBA" id="ARBA00022723"/>
    </source>
</evidence>
<dbReference type="PANTHER" id="PTHR48073">
    <property type="entry name" value="O-SUCCINYLBENZOATE SYNTHASE-RELATED"/>
    <property type="match status" value="1"/>
</dbReference>
<dbReference type="GO" id="GO:0046872">
    <property type="term" value="F:metal ion binding"/>
    <property type="evidence" value="ECO:0007669"/>
    <property type="project" value="UniProtKB-KW"/>
</dbReference>
<dbReference type="EMBL" id="JBHUCZ010000003">
    <property type="protein sequence ID" value="MFD1567300.1"/>
    <property type="molecule type" value="Genomic_DNA"/>
</dbReference>
<dbReference type="InterPro" id="IPR029065">
    <property type="entry name" value="Enolase_C-like"/>
</dbReference>
<organism evidence="4 5">
    <name type="scientific">Halolamina litorea</name>
    <dbReference type="NCBI Taxonomy" id="1515593"/>
    <lineage>
        <taxon>Archaea</taxon>
        <taxon>Methanobacteriati</taxon>
        <taxon>Methanobacteriota</taxon>
        <taxon>Stenosarchaea group</taxon>
        <taxon>Halobacteria</taxon>
        <taxon>Halobacteriales</taxon>
        <taxon>Haloferacaceae</taxon>
    </lineage>
</organism>
<protein>
    <submittedName>
        <fullName evidence="4">Mandelate racemase/muconate lactonizing enzyme family protein</fullName>
    </submittedName>
</protein>
<sequence>LDGGYTRFKLKANGDPTTDARRINAVTERLAAEGRPEDFSVRIDANTGWETAERAMRALGAVEHAEYVEYVEQPVAPDATADLRHLRRESGLPVFADESIHDLGDVRELTAEPAAVSGACLKLAKTGSIREWLTMAELAADAGRPVTPISAFDTSLGAALTLHLCATVPRLSVGAELIPDMVTEDPATEPLDTGPEMAVPDGPGIGVELPDELFD</sequence>